<dbReference type="AlphaFoldDB" id="A0A9P0MK58"/>
<protein>
    <submittedName>
        <fullName evidence="1">Uncharacterized protein</fullName>
    </submittedName>
</protein>
<dbReference type="OrthoDB" id="10289635at2759"/>
<evidence type="ECO:0000313" key="1">
    <source>
        <dbReference type="EMBL" id="CAH1397045.1"/>
    </source>
</evidence>
<reference evidence="1" key="1">
    <citation type="submission" date="2022-01" db="EMBL/GenBank/DDBJ databases">
        <authorList>
            <person name="King R."/>
        </authorList>
    </citation>
    <scope>NUCLEOTIDE SEQUENCE</scope>
</reference>
<evidence type="ECO:0000313" key="2">
    <source>
        <dbReference type="Proteomes" id="UP001152798"/>
    </source>
</evidence>
<gene>
    <name evidence="1" type="ORF">NEZAVI_LOCUS6975</name>
</gene>
<dbReference type="EMBL" id="OV725079">
    <property type="protein sequence ID" value="CAH1397045.1"/>
    <property type="molecule type" value="Genomic_DNA"/>
</dbReference>
<name>A0A9P0MK58_NEZVI</name>
<accession>A0A9P0MK58</accession>
<keyword evidence="2" id="KW-1185">Reference proteome</keyword>
<proteinExistence type="predicted"/>
<organism evidence="1 2">
    <name type="scientific">Nezara viridula</name>
    <name type="common">Southern green stink bug</name>
    <name type="synonym">Cimex viridulus</name>
    <dbReference type="NCBI Taxonomy" id="85310"/>
    <lineage>
        <taxon>Eukaryota</taxon>
        <taxon>Metazoa</taxon>
        <taxon>Ecdysozoa</taxon>
        <taxon>Arthropoda</taxon>
        <taxon>Hexapoda</taxon>
        <taxon>Insecta</taxon>
        <taxon>Pterygota</taxon>
        <taxon>Neoptera</taxon>
        <taxon>Paraneoptera</taxon>
        <taxon>Hemiptera</taxon>
        <taxon>Heteroptera</taxon>
        <taxon>Panheteroptera</taxon>
        <taxon>Pentatomomorpha</taxon>
        <taxon>Pentatomoidea</taxon>
        <taxon>Pentatomidae</taxon>
        <taxon>Pentatominae</taxon>
        <taxon>Nezara</taxon>
    </lineage>
</organism>
<dbReference type="Proteomes" id="UP001152798">
    <property type="component" value="Chromosome 3"/>
</dbReference>
<sequence length="78" mass="8742">MGSNDPRIDSCYRLTSALGYCPQPPRGFTNMLPIKMAAATIALERDKIDSIATLNCFTIVRPTRSILLEAFVRLIKKR</sequence>